<sequence length="1097" mass="121856">MRNPMKSRMNPLVAAIALLLLTLAIYSPSGMDPDPDPPIAVAGELDATLWNFSDSGTLRLNGYWTAYWKQLVVPDDIIRSTPLHAELAPVPQSWGKQAGTPDSPSGSGFATFRLLVKLPATGELMALRIPPVASSYKLWINGQLLAENGTVAATPAGMKPSESVRTVVFQPVGATLDILIQMSNFVQRKGGIWEPIELGGERDITKITVSRTAFDSFLFGCLLLAGLHHTGLYIFRNKNRLALYFGLFCLIAALRSLVVGEGLLASLVPDFPWELARKIEYASMLAAVPVFIRFVHYTFPADIPGKWIRYFQLGAFAFGGIIVVFPAEIYTHLLYLFQAFVLSGILYIFYVLPRAVRRSRAGAVPFLLAAIVFALSAINDMLYFNGLIRTGCYSSYGILVFVILQTYMLARAFSGSFGKIEELSRKLLSADRLKDEFLTHTSQELRVPLGTIVGIAESMLESAAGNLNAMQRSNLSVIANSGKRLAASVNDLLDFYRLRDRHTMRINKKPVDLQQMTQIVLSACRPLAYGKDIALRSGIGPDIPFVIADEAHLQQLLVHLVSFSIDQSRSSAVTVSAREQGAMVEVAVVAAGPPLPPDKLAALREAVSLERMQGGKSEVVVATAKKLIQLHGGELSIEASPGGGMAFVFTLPSSTVYTMSSEEVDENLHAIENLLAQMVRKDDSKERNPRILIVDDEPVNLQVLYGQLSPESYSISTATTGQQAVRMSREQSFDLIVLDAIMPKMSGFEVCRTIRREHSLMELPILMLYSKKQPEIVYEGFDAGINDYMMKPIDKKELLTRVKTLLTLKSAIREANRHSGELEELNRQLTDLNNGLEEKIAERTLSLQQSKQQLETMNEDLERIERSRIRLLTNISHDLRTPITSIQGYIEAILDGVVTDPEQTRKYLRLIHSKSLTLNRLIQDLFELSQLESRQATFRMREVPTTDLIHLVREKFELDASAHGVRFEVRDSLPHPVVLNVDADRLDQVFANLIFNAIKHTPREGTIVIGFEKRPGRAFKDELIVKVSDSGSGVAKEELPYIFDRFYKGTPRSSSKKGSGLGLAIAKEIVEYHGGRIWAESDTGRGCTVYFTLPIFY</sequence>
<evidence type="ECO:0000256" key="12">
    <source>
        <dbReference type="PROSITE-ProRule" id="PRU00169"/>
    </source>
</evidence>
<comment type="caution">
    <text evidence="17">The sequence shown here is derived from an EMBL/GenBank/DDBJ whole genome shotgun (WGS) entry which is preliminary data.</text>
</comment>
<dbReference type="EC" id="2.7.13.3" evidence="3"/>
<keyword evidence="6" id="KW-0808">Transferase</keyword>
<dbReference type="SUPFAM" id="SSF49785">
    <property type="entry name" value="Galactose-binding domain-like"/>
    <property type="match status" value="1"/>
</dbReference>
<keyword evidence="10" id="KW-0902">Two-component regulatory system</keyword>
<dbReference type="PRINTS" id="PR00344">
    <property type="entry name" value="BCTRLSENSOR"/>
</dbReference>
<dbReference type="CDD" id="cd00082">
    <property type="entry name" value="HisKA"/>
    <property type="match status" value="2"/>
</dbReference>
<dbReference type="InterPro" id="IPR005467">
    <property type="entry name" value="His_kinase_dom"/>
</dbReference>
<dbReference type="GO" id="GO:0005524">
    <property type="term" value="F:ATP binding"/>
    <property type="evidence" value="ECO:0007669"/>
    <property type="project" value="UniProtKB-KW"/>
</dbReference>
<feature type="coiled-coil region" evidence="13">
    <location>
        <begin position="808"/>
        <end position="874"/>
    </location>
</feature>
<dbReference type="SUPFAM" id="SSF55874">
    <property type="entry name" value="ATPase domain of HSP90 chaperone/DNA topoisomerase II/histidine kinase"/>
    <property type="match status" value="2"/>
</dbReference>
<dbReference type="AlphaFoldDB" id="A0A5C4SYT3"/>
<dbReference type="PANTHER" id="PTHR43547:SF2">
    <property type="entry name" value="HYBRID SIGNAL TRANSDUCTION HISTIDINE KINASE C"/>
    <property type="match status" value="1"/>
</dbReference>
<dbReference type="InterPro" id="IPR003661">
    <property type="entry name" value="HisK_dim/P_dom"/>
</dbReference>
<dbReference type="InterPro" id="IPR003594">
    <property type="entry name" value="HATPase_dom"/>
</dbReference>
<comment type="subcellular location">
    <subcellularLocation>
        <location evidence="2">Cell membrane</location>
        <topology evidence="2">Multi-pass membrane protein</topology>
    </subcellularLocation>
</comment>
<dbReference type="SMART" id="SM00388">
    <property type="entry name" value="HisKA"/>
    <property type="match status" value="2"/>
</dbReference>
<keyword evidence="18" id="KW-1185">Reference proteome</keyword>
<dbReference type="OrthoDB" id="9809348at2"/>
<feature type="transmembrane region" description="Helical" evidence="14">
    <location>
        <begin position="217"/>
        <end position="235"/>
    </location>
</feature>
<evidence type="ECO:0000256" key="6">
    <source>
        <dbReference type="ARBA" id="ARBA00022679"/>
    </source>
</evidence>
<dbReference type="Gene3D" id="3.40.50.2300">
    <property type="match status" value="1"/>
</dbReference>
<dbReference type="Gene3D" id="2.60.120.260">
    <property type="entry name" value="Galactose-binding domain-like"/>
    <property type="match status" value="1"/>
</dbReference>
<proteinExistence type="predicted"/>
<dbReference type="SMART" id="SM00387">
    <property type="entry name" value="HATPase_c"/>
    <property type="match status" value="2"/>
</dbReference>
<dbReference type="GO" id="GO:0005886">
    <property type="term" value="C:plasma membrane"/>
    <property type="evidence" value="ECO:0007669"/>
    <property type="project" value="UniProtKB-SubCell"/>
</dbReference>
<feature type="domain" description="Response regulatory" evidence="16">
    <location>
        <begin position="690"/>
        <end position="806"/>
    </location>
</feature>
<evidence type="ECO:0000256" key="13">
    <source>
        <dbReference type="SAM" id="Coils"/>
    </source>
</evidence>
<reference evidence="17 18" key="1">
    <citation type="submission" date="2019-05" db="EMBL/GenBank/DDBJ databases">
        <title>We sequenced the genome of Paenibacillus hemerocallicola KCTC 33185 for further insight into its adaptation and study the phylogeny of Paenibacillus.</title>
        <authorList>
            <person name="Narsing Rao M.P."/>
        </authorList>
    </citation>
    <scope>NUCLEOTIDE SEQUENCE [LARGE SCALE GENOMIC DNA]</scope>
    <source>
        <strain evidence="17 18">KCTC 33185</strain>
    </source>
</reference>
<dbReference type="PROSITE" id="PS50110">
    <property type="entry name" value="RESPONSE_REGULATORY"/>
    <property type="match status" value="1"/>
</dbReference>
<dbReference type="Pfam" id="PF02518">
    <property type="entry name" value="HATPase_c"/>
    <property type="match status" value="2"/>
</dbReference>
<feature type="transmembrane region" description="Helical" evidence="14">
    <location>
        <begin position="396"/>
        <end position="417"/>
    </location>
</feature>
<evidence type="ECO:0000256" key="3">
    <source>
        <dbReference type="ARBA" id="ARBA00012438"/>
    </source>
</evidence>
<dbReference type="PROSITE" id="PS50109">
    <property type="entry name" value="HIS_KIN"/>
    <property type="match status" value="2"/>
</dbReference>
<dbReference type="InterPro" id="IPR008979">
    <property type="entry name" value="Galactose-bd-like_sf"/>
</dbReference>
<evidence type="ECO:0000256" key="5">
    <source>
        <dbReference type="ARBA" id="ARBA00022553"/>
    </source>
</evidence>
<dbReference type="InterPro" id="IPR036890">
    <property type="entry name" value="HATPase_C_sf"/>
</dbReference>
<dbReference type="EMBL" id="VDCQ01000094">
    <property type="protein sequence ID" value="TNJ59285.1"/>
    <property type="molecule type" value="Genomic_DNA"/>
</dbReference>
<name>A0A5C4SYT3_9BACL</name>
<dbReference type="SUPFAM" id="SSF47384">
    <property type="entry name" value="Homodimeric domain of signal transducing histidine kinase"/>
    <property type="match status" value="2"/>
</dbReference>
<organism evidence="17 18">
    <name type="scientific">Paenibacillus hemerocallicola</name>
    <dbReference type="NCBI Taxonomy" id="1172614"/>
    <lineage>
        <taxon>Bacteria</taxon>
        <taxon>Bacillati</taxon>
        <taxon>Bacillota</taxon>
        <taxon>Bacilli</taxon>
        <taxon>Bacillales</taxon>
        <taxon>Paenibacillaceae</taxon>
        <taxon>Paenibacillus</taxon>
    </lineage>
</organism>
<dbReference type="Proteomes" id="UP000307943">
    <property type="component" value="Unassembled WGS sequence"/>
</dbReference>
<evidence type="ECO:0000259" key="15">
    <source>
        <dbReference type="PROSITE" id="PS50109"/>
    </source>
</evidence>
<dbReference type="Pfam" id="PF00072">
    <property type="entry name" value="Response_reg"/>
    <property type="match status" value="1"/>
</dbReference>
<evidence type="ECO:0000256" key="1">
    <source>
        <dbReference type="ARBA" id="ARBA00000085"/>
    </source>
</evidence>
<evidence type="ECO:0000313" key="18">
    <source>
        <dbReference type="Proteomes" id="UP000307943"/>
    </source>
</evidence>
<dbReference type="InterPro" id="IPR004358">
    <property type="entry name" value="Sig_transdc_His_kin-like_C"/>
</dbReference>
<evidence type="ECO:0000256" key="2">
    <source>
        <dbReference type="ARBA" id="ARBA00004651"/>
    </source>
</evidence>
<dbReference type="Gene3D" id="1.10.287.130">
    <property type="match status" value="2"/>
</dbReference>
<dbReference type="SMART" id="SM00448">
    <property type="entry name" value="REC"/>
    <property type="match status" value="1"/>
</dbReference>
<dbReference type="CDD" id="cd00075">
    <property type="entry name" value="HATPase"/>
    <property type="match status" value="1"/>
</dbReference>
<keyword evidence="13" id="KW-0175">Coiled coil</keyword>
<keyword evidence="14" id="KW-1133">Transmembrane helix</keyword>
<comment type="catalytic activity">
    <reaction evidence="1">
        <text>ATP + protein L-histidine = ADP + protein N-phospho-L-histidine.</text>
        <dbReference type="EC" id="2.7.13.3"/>
    </reaction>
</comment>
<gene>
    <name evidence="17" type="ORF">FE784_37425</name>
</gene>
<dbReference type="SUPFAM" id="SSF52172">
    <property type="entry name" value="CheY-like"/>
    <property type="match status" value="1"/>
</dbReference>
<keyword evidence="4" id="KW-1003">Cell membrane</keyword>
<dbReference type="PANTHER" id="PTHR43547">
    <property type="entry name" value="TWO-COMPONENT HISTIDINE KINASE"/>
    <property type="match status" value="1"/>
</dbReference>
<dbReference type="InterPro" id="IPR036097">
    <property type="entry name" value="HisK_dim/P_sf"/>
</dbReference>
<evidence type="ECO:0000256" key="14">
    <source>
        <dbReference type="SAM" id="Phobius"/>
    </source>
</evidence>
<evidence type="ECO:0000256" key="11">
    <source>
        <dbReference type="ARBA" id="ARBA00023136"/>
    </source>
</evidence>
<evidence type="ECO:0000256" key="8">
    <source>
        <dbReference type="ARBA" id="ARBA00022777"/>
    </source>
</evidence>
<dbReference type="InterPro" id="IPR001789">
    <property type="entry name" value="Sig_transdc_resp-reg_receiver"/>
</dbReference>
<dbReference type="InterPro" id="IPR011623">
    <property type="entry name" value="7TMR_DISM_rcpt_extracell_dom1"/>
</dbReference>
<dbReference type="GO" id="GO:0000155">
    <property type="term" value="F:phosphorelay sensor kinase activity"/>
    <property type="evidence" value="ECO:0007669"/>
    <property type="project" value="InterPro"/>
</dbReference>
<evidence type="ECO:0000256" key="7">
    <source>
        <dbReference type="ARBA" id="ARBA00022741"/>
    </source>
</evidence>
<keyword evidence="7" id="KW-0547">Nucleotide-binding</keyword>
<dbReference type="FunFam" id="1.10.287.130:FF:000008">
    <property type="entry name" value="Two-component sensor histidine kinase"/>
    <property type="match status" value="1"/>
</dbReference>
<accession>A0A5C4SYT3</accession>
<keyword evidence="11 14" id="KW-0472">Membrane</keyword>
<feature type="transmembrane region" description="Helical" evidence="14">
    <location>
        <begin position="364"/>
        <end position="384"/>
    </location>
</feature>
<feature type="transmembrane region" description="Helical" evidence="14">
    <location>
        <begin position="242"/>
        <end position="259"/>
    </location>
</feature>
<feature type="transmembrane region" description="Helical" evidence="14">
    <location>
        <begin position="333"/>
        <end position="352"/>
    </location>
</feature>
<evidence type="ECO:0000313" key="17">
    <source>
        <dbReference type="EMBL" id="TNJ59285.1"/>
    </source>
</evidence>
<feature type="domain" description="Histidine kinase" evidence="15">
    <location>
        <begin position="440"/>
        <end position="655"/>
    </location>
</feature>
<evidence type="ECO:0000256" key="9">
    <source>
        <dbReference type="ARBA" id="ARBA00022840"/>
    </source>
</evidence>
<dbReference type="Gene3D" id="3.30.565.10">
    <property type="entry name" value="Histidine kinase-like ATPase, C-terminal domain"/>
    <property type="match status" value="2"/>
</dbReference>
<evidence type="ECO:0000256" key="10">
    <source>
        <dbReference type="ARBA" id="ARBA00023012"/>
    </source>
</evidence>
<evidence type="ECO:0000256" key="4">
    <source>
        <dbReference type="ARBA" id="ARBA00022475"/>
    </source>
</evidence>
<keyword evidence="9" id="KW-0067">ATP-binding</keyword>
<evidence type="ECO:0000259" key="16">
    <source>
        <dbReference type="PROSITE" id="PS50110"/>
    </source>
</evidence>
<dbReference type="FunFam" id="3.30.565.10:FF:000006">
    <property type="entry name" value="Sensor histidine kinase WalK"/>
    <property type="match status" value="1"/>
</dbReference>
<feature type="modified residue" description="4-aspartylphosphate" evidence="12">
    <location>
        <position position="739"/>
    </location>
</feature>
<dbReference type="Pfam" id="PF00512">
    <property type="entry name" value="HisKA"/>
    <property type="match status" value="2"/>
</dbReference>
<dbReference type="Pfam" id="PF07695">
    <property type="entry name" value="7TMR-DISM_7TM"/>
    <property type="match status" value="1"/>
</dbReference>
<keyword evidence="5 12" id="KW-0597">Phosphoprotein</keyword>
<protein>
    <recommendedName>
        <fullName evidence="3">histidine kinase</fullName>
        <ecNumber evidence="3">2.7.13.3</ecNumber>
    </recommendedName>
</protein>
<feature type="domain" description="Histidine kinase" evidence="15">
    <location>
        <begin position="874"/>
        <end position="1097"/>
    </location>
</feature>
<keyword evidence="14" id="KW-0812">Transmembrane</keyword>
<dbReference type="InterPro" id="IPR011006">
    <property type="entry name" value="CheY-like_superfamily"/>
</dbReference>
<keyword evidence="8" id="KW-0418">Kinase</keyword>
<feature type="transmembrane region" description="Helical" evidence="14">
    <location>
        <begin position="307"/>
        <end position="327"/>
    </location>
</feature>